<dbReference type="InterPro" id="IPR029035">
    <property type="entry name" value="DHS-like_NAD/FAD-binding_dom"/>
</dbReference>
<protein>
    <submittedName>
        <fullName evidence="7">Thiamine pyrophosphate-binding protein</fullName>
    </submittedName>
</protein>
<sequence>MMNGADILVEGLFRLGFRHLFGMPGSHSTTIYDAIGRHGSIATILTRNEQAGAFAADGYARATGKPGLVCTTAGPGATNALTGVAECWADSVPILLLAGQVNADRIHQECGAYHEIDLESIFRPVTKWCGTVRNVNDIPAMLDQAFEAMSRGRPRPTALFLPQDLMREEFQASGSVVAPAAPTSSSVVPASAIAEAVALLRGAQRPIILAGGGALWAGAAAEVRAVAERLGAPVVTSLNGKGILDERDPYSLGHARSARAKEALPHADAMLAIGCRFTEVMTDWRRMPVPANLVQIDVDPDQIGMNHPVAVGIEADAKAALTELLGALPEIRTGGWDAIWVQARAARPARPEWLIETLRAVLPEAIPVFTDACEMGYRLHTDWTSYGPRRLFYPSNYITLGWGFPAAVGAAVAREGEPVVSISGDGGFLMTAQELATATRYHLPVIAIVHNDSSYGAIKNIQKRVHEERYLDVELNNPDFLKLADSFGVPSARVTDAAELREAVTAALGRSGPTVIEVPDRWRSFRT</sequence>
<evidence type="ECO:0000256" key="2">
    <source>
        <dbReference type="ARBA" id="ARBA00023052"/>
    </source>
</evidence>
<dbReference type="SUPFAM" id="SSF52518">
    <property type="entry name" value="Thiamin diphosphate-binding fold (THDP-binding)"/>
    <property type="match status" value="2"/>
</dbReference>
<accession>A0AAU7CSY1</accession>
<dbReference type="GO" id="GO:0009097">
    <property type="term" value="P:isoleucine biosynthetic process"/>
    <property type="evidence" value="ECO:0007669"/>
    <property type="project" value="TreeGrafter"/>
</dbReference>
<reference evidence="7" key="1">
    <citation type="submission" date="2024-05" db="EMBL/GenBank/DDBJ databases">
        <title>Planctomycetes of the genus Singulisphaera possess chitinolytic capabilities.</title>
        <authorList>
            <person name="Ivanova A."/>
        </authorList>
    </citation>
    <scope>NUCLEOTIDE SEQUENCE</scope>
    <source>
        <strain evidence="7">Ch08T</strain>
    </source>
</reference>
<name>A0AAU7CSY1_9BACT</name>
<dbReference type="InterPro" id="IPR029061">
    <property type="entry name" value="THDP-binding"/>
</dbReference>
<evidence type="ECO:0000259" key="6">
    <source>
        <dbReference type="Pfam" id="PF02776"/>
    </source>
</evidence>
<dbReference type="AlphaFoldDB" id="A0AAU7CSY1"/>
<dbReference type="CDD" id="cd07035">
    <property type="entry name" value="TPP_PYR_POX_like"/>
    <property type="match status" value="1"/>
</dbReference>
<dbReference type="RefSeq" id="WP_406701026.1">
    <property type="nucleotide sequence ID" value="NZ_CP155447.1"/>
</dbReference>
<dbReference type="InterPro" id="IPR012001">
    <property type="entry name" value="Thiamin_PyroP_enz_TPP-bd_dom"/>
</dbReference>
<keyword evidence="2 3" id="KW-0786">Thiamine pyrophosphate</keyword>
<dbReference type="InterPro" id="IPR011766">
    <property type="entry name" value="TPP_enzyme_TPP-bd"/>
</dbReference>
<dbReference type="GO" id="GO:0005948">
    <property type="term" value="C:acetolactate synthase complex"/>
    <property type="evidence" value="ECO:0007669"/>
    <property type="project" value="TreeGrafter"/>
</dbReference>
<dbReference type="GO" id="GO:0030976">
    <property type="term" value="F:thiamine pyrophosphate binding"/>
    <property type="evidence" value="ECO:0007669"/>
    <property type="project" value="InterPro"/>
</dbReference>
<dbReference type="PANTHER" id="PTHR18968:SF167">
    <property type="entry name" value="ACETOLACTATE SYNTHASE LARGE SUBUNIT ILVB2-RELATED"/>
    <property type="match status" value="1"/>
</dbReference>
<dbReference type="InterPro" id="IPR045229">
    <property type="entry name" value="TPP_enz"/>
</dbReference>
<feature type="domain" description="Thiamine pyrophosphate enzyme TPP-binding" evidence="5">
    <location>
        <begin position="383"/>
        <end position="518"/>
    </location>
</feature>
<dbReference type="Pfam" id="PF00205">
    <property type="entry name" value="TPP_enzyme_M"/>
    <property type="match status" value="1"/>
</dbReference>
<evidence type="ECO:0000256" key="3">
    <source>
        <dbReference type="RuleBase" id="RU362132"/>
    </source>
</evidence>
<dbReference type="Pfam" id="PF02776">
    <property type="entry name" value="TPP_enzyme_N"/>
    <property type="match status" value="1"/>
</dbReference>
<comment type="similarity">
    <text evidence="1 3">Belongs to the TPP enzyme family.</text>
</comment>
<dbReference type="Gene3D" id="3.40.50.970">
    <property type="match status" value="2"/>
</dbReference>
<dbReference type="FunFam" id="3.40.50.970:FF:000007">
    <property type="entry name" value="Acetolactate synthase"/>
    <property type="match status" value="1"/>
</dbReference>
<gene>
    <name evidence="7" type="ORF">V5E97_19760</name>
</gene>
<dbReference type="Gene3D" id="3.40.50.1220">
    <property type="entry name" value="TPP-binding domain"/>
    <property type="match status" value="1"/>
</dbReference>
<evidence type="ECO:0000259" key="5">
    <source>
        <dbReference type="Pfam" id="PF02775"/>
    </source>
</evidence>
<dbReference type="EMBL" id="CP155447">
    <property type="protein sequence ID" value="XBH08190.1"/>
    <property type="molecule type" value="Genomic_DNA"/>
</dbReference>
<evidence type="ECO:0000313" key="7">
    <source>
        <dbReference type="EMBL" id="XBH08190.1"/>
    </source>
</evidence>
<evidence type="ECO:0000259" key="4">
    <source>
        <dbReference type="Pfam" id="PF00205"/>
    </source>
</evidence>
<evidence type="ECO:0000256" key="1">
    <source>
        <dbReference type="ARBA" id="ARBA00007812"/>
    </source>
</evidence>
<feature type="domain" description="Thiamine pyrophosphate enzyme central" evidence="4">
    <location>
        <begin position="193"/>
        <end position="324"/>
    </location>
</feature>
<feature type="domain" description="Thiamine pyrophosphate enzyme N-terminal TPP-binding" evidence="6">
    <location>
        <begin position="2"/>
        <end position="116"/>
    </location>
</feature>
<dbReference type="GO" id="GO:0009099">
    <property type="term" value="P:L-valine biosynthetic process"/>
    <property type="evidence" value="ECO:0007669"/>
    <property type="project" value="TreeGrafter"/>
</dbReference>
<dbReference type="InterPro" id="IPR012000">
    <property type="entry name" value="Thiamin_PyroP_enz_cen_dom"/>
</dbReference>
<dbReference type="GO" id="GO:0003984">
    <property type="term" value="F:acetolactate synthase activity"/>
    <property type="evidence" value="ECO:0007669"/>
    <property type="project" value="TreeGrafter"/>
</dbReference>
<dbReference type="PANTHER" id="PTHR18968">
    <property type="entry name" value="THIAMINE PYROPHOSPHATE ENZYMES"/>
    <property type="match status" value="1"/>
</dbReference>
<dbReference type="SUPFAM" id="SSF52467">
    <property type="entry name" value="DHS-like NAD/FAD-binding domain"/>
    <property type="match status" value="1"/>
</dbReference>
<dbReference type="CDD" id="cd00568">
    <property type="entry name" value="TPP_enzymes"/>
    <property type="match status" value="1"/>
</dbReference>
<dbReference type="GO" id="GO:0000287">
    <property type="term" value="F:magnesium ion binding"/>
    <property type="evidence" value="ECO:0007669"/>
    <property type="project" value="InterPro"/>
</dbReference>
<dbReference type="GO" id="GO:0050660">
    <property type="term" value="F:flavin adenine dinucleotide binding"/>
    <property type="evidence" value="ECO:0007669"/>
    <property type="project" value="TreeGrafter"/>
</dbReference>
<dbReference type="Pfam" id="PF02775">
    <property type="entry name" value="TPP_enzyme_C"/>
    <property type="match status" value="1"/>
</dbReference>
<proteinExistence type="inferred from homology"/>
<organism evidence="7">
    <name type="scientific">Singulisphaera sp. Ch08</name>
    <dbReference type="NCBI Taxonomy" id="3120278"/>
    <lineage>
        <taxon>Bacteria</taxon>
        <taxon>Pseudomonadati</taxon>
        <taxon>Planctomycetota</taxon>
        <taxon>Planctomycetia</taxon>
        <taxon>Isosphaerales</taxon>
        <taxon>Isosphaeraceae</taxon>
        <taxon>Singulisphaera</taxon>
    </lineage>
</organism>